<evidence type="ECO:0000313" key="1">
    <source>
        <dbReference type="EMBL" id="KAG7172983.1"/>
    </source>
</evidence>
<keyword evidence="1" id="KW-0418">Kinase</keyword>
<protein>
    <submittedName>
        <fullName evidence="1">CaM kinase-like vesicle-associated protein-like</fullName>
    </submittedName>
</protein>
<sequence length="243" mass="26706">MTMACELQHKYSPDAQRRMGHLAGEMRLNYPTRREITLRLQHWGVFLTTQGGVFHTTQRGVLPTTQGGVFPTTQGGVFPATHGGVIPTTQGGVFSTTQGGVFPTTHGGIFPTTHEGVFPTTHEGVFPTTQGGVFPTTQGGVFPTTQGGVFPTTQGGVFPTTQGGATKGLMIMENKKDQKKKYKAIRVKNTKQKNKTKDKFGEEEINEDRKIKIKQNIEIDTQIYGRQRYFSPPVGNKYSMGQI</sequence>
<name>A0A8J5TJ02_HOMAM</name>
<dbReference type="GO" id="GO:0016301">
    <property type="term" value="F:kinase activity"/>
    <property type="evidence" value="ECO:0007669"/>
    <property type="project" value="UniProtKB-KW"/>
</dbReference>
<keyword evidence="2" id="KW-1185">Reference proteome</keyword>
<organism evidence="1 2">
    <name type="scientific">Homarus americanus</name>
    <name type="common">American lobster</name>
    <dbReference type="NCBI Taxonomy" id="6706"/>
    <lineage>
        <taxon>Eukaryota</taxon>
        <taxon>Metazoa</taxon>
        <taxon>Ecdysozoa</taxon>
        <taxon>Arthropoda</taxon>
        <taxon>Crustacea</taxon>
        <taxon>Multicrustacea</taxon>
        <taxon>Malacostraca</taxon>
        <taxon>Eumalacostraca</taxon>
        <taxon>Eucarida</taxon>
        <taxon>Decapoda</taxon>
        <taxon>Pleocyemata</taxon>
        <taxon>Astacidea</taxon>
        <taxon>Nephropoidea</taxon>
        <taxon>Nephropidae</taxon>
        <taxon>Homarus</taxon>
    </lineage>
</organism>
<comment type="caution">
    <text evidence="1">The sequence shown here is derived from an EMBL/GenBank/DDBJ whole genome shotgun (WGS) entry which is preliminary data.</text>
</comment>
<dbReference type="EMBL" id="JAHLQT010010178">
    <property type="protein sequence ID" value="KAG7172983.1"/>
    <property type="molecule type" value="Genomic_DNA"/>
</dbReference>
<dbReference type="Proteomes" id="UP000747542">
    <property type="component" value="Unassembled WGS sequence"/>
</dbReference>
<dbReference type="AlphaFoldDB" id="A0A8J5TJ02"/>
<keyword evidence="1" id="KW-0808">Transferase</keyword>
<proteinExistence type="predicted"/>
<gene>
    <name evidence="1" type="primary">CAMKV-L</name>
    <name evidence="1" type="ORF">Hamer_G008495</name>
</gene>
<reference evidence="1" key="1">
    <citation type="journal article" date="2021" name="Sci. Adv.">
        <title>The American lobster genome reveals insights on longevity, neural, and immune adaptations.</title>
        <authorList>
            <person name="Polinski J.M."/>
            <person name="Zimin A.V."/>
            <person name="Clark K.F."/>
            <person name="Kohn A.B."/>
            <person name="Sadowski N."/>
            <person name="Timp W."/>
            <person name="Ptitsyn A."/>
            <person name="Khanna P."/>
            <person name="Romanova D.Y."/>
            <person name="Williams P."/>
            <person name="Greenwood S.J."/>
            <person name="Moroz L.L."/>
            <person name="Walt D.R."/>
            <person name="Bodnar A.G."/>
        </authorList>
    </citation>
    <scope>NUCLEOTIDE SEQUENCE</scope>
    <source>
        <strain evidence="1">GMGI-L3</strain>
    </source>
</reference>
<accession>A0A8J5TJ02</accession>
<evidence type="ECO:0000313" key="2">
    <source>
        <dbReference type="Proteomes" id="UP000747542"/>
    </source>
</evidence>